<sequence>MAGDDFACRSNVGVAPQEQLLGIKPGSRHLSIGLPAEHNGGEKRFPLTPEGVALLNREGFAVLIERGAGEGIKYSDLHYTEAGAQAVESGEVFRCDVVLKITPLNEEEAASIRPGGLLLTLLQPQYQSASVLKVLMQKRVTAVAIDRVVDDKGRYLFADILDEIDGRAAIVLASELLSNRSGGKGVLLGGVPGVAAAEVLIIGGGLAGRAAARAASGLGALVRIFDNDFYRLRATQLEVGPSVFTSNMHPHVLENAMRSADVVIGTEVPDRGRLGMNYVEMMKRGALLFDLCMDQGGCFETSSCSEAPCNKVYEQCGVLHYCLSSVGSAVARTASMALSNLLVPLLMELNDPAMLYGHIKTDDRLRNAVYLFGGKLTHKELSLRLGLPYYDMALFMSMF</sequence>
<evidence type="ECO:0000256" key="3">
    <source>
        <dbReference type="ARBA" id="ARBA00023027"/>
    </source>
</evidence>
<organism evidence="6 7">
    <name type="scientific">Barnesiella viscericola</name>
    <dbReference type="NCBI Taxonomy" id="397865"/>
    <lineage>
        <taxon>Bacteria</taxon>
        <taxon>Pseudomonadati</taxon>
        <taxon>Bacteroidota</taxon>
        <taxon>Bacteroidia</taxon>
        <taxon>Bacteroidales</taxon>
        <taxon>Barnesiellaceae</taxon>
        <taxon>Barnesiella</taxon>
    </lineage>
</organism>
<evidence type="ECO:0000259" key="5">
    <source>
        <dbReference type="SMART" id="SM01003"/>
    </source>
</evidence>
<dbReference type="EMBL" id="DYUD01000024">
    <property type="protein sequence ID" value="HJG89428.1"/>
    <property type="molecule type" value="Genomic_DNA"/>
</dbReference>
<dbReference type="SMART" id="SM01003">
    <property type="entry name" value="AlaDh_PNT_N"/>
    <property type="match status" value="1"/>
</dbReference>
<dbReference type="SUPFAM" id="SSF52283">
    <property type="entry name" value="Formate/glycerate dehydrogenase catalytic domain-like"/>
    <property type="match status" value="1"/>
</dbReference>
<protein>
    <submittedName>
        <fullName evidence="6">Alanine dehydrogenase</fullName>
    </submittedName>
</protein>
<dbReference type="RefSeq" id="WP_273306502.1">
    <property type="nucleotide sequence ID" value="NZ_DYUD01000024.1"/>
</dbReference>
<dbReference type="SUPFAM" id="SSF51735">
    <property type="entry name" value="NAD(P)-binding Rossmann-fold domains"/>
    <property type="match status" value="1"/>
</dbReference>
<feature type="domain" description="Alanine dehydrogenase/pyridine nucleotide transhydrogenase N-terminal" evidence="5">
    <location>
        <begin position="33"/>
        <end position="158"/>
    </location>
</feature>
<evidence type="ECO:0000256" key="2">
    <source>
        <dbReference type="ARBA" id="ARBA00023002"/>
    </source>
</evidence>
<comment type="similarity">
    <text evidence="1">Belongs to the AlaDH/PNT family.</text>
</comment>
<dbReference type="PROSITE" id="PS00837">
    <property type="entry name" value="ALADH_PNT_2"/>
    <property type="match status" value="1"/>
</dbReference>
<name>A0A921MRP5_9BACT</name>
<dbReference type="InterPro" id="IPR008143">
    <property type="entry name" value="Ala_DH/PNT_CS2"/>
</dbReference>
<evidence type="ECO:0000313" key="6">
    <source>
        <dbReference type="EMBL" id="HJG89428.1"/>
    </source>
</evidence>
<accession>A0A921MRP5</accession>
<proteinExistence type="inferred from homology"/>
<dbReference type="PANTHER" id="PTHR42795">
    <property type="entry name" value="ALANINE DEHYDROGENASE"/>
    <property type="match status" value="1"/>
</dbReference>
<dbReference type="Gene3D" id="3.40.50.720">
    <property type="entry name" value="NAD(P)-binding Rossmann-like Domain"/>
    <property type="match status" value="2"/>
</dbReference>
<gene>
    <name evidence="6" type="ORF">K8U91_08180</name>
</gene>
<dbReference type="InterPro" id="IPR007698">
    <property type="entry name" value="AlaDH/PNT_NAD(H)-bd"/>
</dbReference>
<dbReference type="GO" id="GO:0006524">
    <property type="term" value="P:alanine catabolic process"/>
    <property type="evidence" value="ECO:0007669"/>
    <property type="project" value="TreeGrafter"/>
</dbReference>
<dbReference type="Pfam" id="PF01262">
    <property type="entry name" value="AlaDh_PNT_C"/>
    <property type="match status" value="1"/>
</dbReference>
<dbReference type="Proteomes" id="UP000757103">
    <property type="component" value="Unassembled WGS sequence"/>
</dbReference>
<dbReference type="SMART" id="SM01002">
    <property type="entry name" value="AlaDh_PNT_C"/>
    <property type="match status" value="1"/>
</dbReference>
<reference evidence="6" key="1">
    <citation type="journal article" date="2021" name="PeerJ">
        <title>Extensive microbial diversity within the chicken gut microbiome revealed by metagenomics and culture.</title>
        <authorList>
            <person name="Gilroy R."/>
            <person name="Ravi A."/>
            <person name="Getino M."/>
            <person name="Pursley I."/>
            <person name="Horton D.L."/>
            <person name="Alikhan N.F."/>
            <person name="Baker D."/>
            <person name="Gharbi K."/>
            <person name="Hall N."/>
            <person name="Watson M."/>
            <person name="Adriaenssens E.M."/>
            <person name="Foster-Nyarko E."/>
            <person name="Jarju S."/>
            <person name="Secka A."/>
            <person name="Antonio M."/>
            <person name="Oren A."/>
            <person name="Chaudhuri R.R."/>
            <person name="La Ragione R."/>
            <person name="Hildebrand F."/>
            <person name="Pallen M.J."/>
        </authorList>
    </citation>
    <scope>NUCLEOTIDE SEQUENCE</scope>
    <source>
        <strain evidence="6">CHK121-7720</strain>
    </source>
</reference>
<comment type="caution">
    <text evidence="6">The sequence shown here is derived from an EMBL/GenBank/DDBJ whole genome shotgun (WGS) entry which is preliminary data.</text>
</comment>
<dbReference type="GO" id="GO:0005886">
    <property type="term" value="C:plasma membrane"/>
    <property type="evidence" value="ECO:0007669"/>
    <property type="project" value="TreeGrafter"/>
</dbReference>
<evidence type="ECO:0000256" key="1">
    <source>
        <dbReference type="ARBA" id="ARBA00005689"/>
    </source>
</evidence>
<reference evidence="6" key="2">
    <citation type="submission" date="2021-09" db="EMBL/GenBank/DDBJ databases">
        <authorList>
            <person name="Gilroy R."/>
        </authorList>
    </citation>
    <scope>NUCLEOTIDE SEQUENCE</scope>
    <source>
        <strain evidence="6">CHK121-7720</strain>
    </source>
</reference>
<dbReference type="AlphaFoldDB" id="A0A921MRP5"/>
<keyword evidence="2" id="KW-0560">Oxidoreductase</keyword>
<evidence type="ECO:0000259" key="4">
    <source>
        <dbReference type="SMART" id="SM01002"/>
    </source>
</evidence>
<dbReference type="GO" id="GO:0000286">
    <property type="term" value="F:alanine dehydrogenase activity"/>
    <property type="evidence" value="ECO:0007669"/>
    <property type="project" value="TreeGrafter"/>
</dbReference>
<dbReference type="InterPro" id="IPR036291">
    <property type="entry name" value="NAD(P)-bd_dom_sf"/>
</dbReference>
<dbReference type="PANTHER" id="PTHR42795:SF1">
    <property type="entry name" value="ALANINE DEHYDROGENASE"/>
    <property type="match status" value="1"/>
</dbReference>
<dbReference type="InterPro" id="IPR007886">
    <property type="entry name" value="AlaDH/PNT_N"/>
</dbReference>
<keyword evidence="3" id="KW-0520">NAD</keyword>
<feature type="domain" description="Alanine dehydrogenase/pyridine nucleotide transhydrogenase NAD(H)-binding" evidence="4">
    <location>
        <begin position="177"/>
        <end position="322"/>
    </location>
</feature>
<dbReference type="Pfam" id="PF05222">
    <property type="entry name" value="AlaDh_PNT_N"/>
    <property type="match status" value="1"/>
</dbReference>
<evidence type="ECO:0000313" key="7">
    <source>
        <dbReference type="Proteomes" id="UP000757103"/>
    </source>
</evidence>